<gene>
    <name evidence="2" type="ORF">ANE_LOCUS5401</name>
</gene>
<name>A0A565AZX8_9BRAS</name>
<proteinExistence type="predicted"/>
<accession>A0A565AZX8</accession>
<sequence>MSHSTNFRGTTCTGSARSRQRAKVSSDRSPRMLSSSSDEAIACPFLLVPTGLVRGQGTIAFGRCRHDAIGSAPHVFVSSSRGRSARASYAEHRPPLGTTGLARMLASISVRADCRWLGNVPMTIRFF</sequence>
<feature type="region of interest" description="Disordered" evidence="1">
    <location>
        <begin position="1"/>
        <end position="37"/>
    </location>
</feature>
<evidence type="ECO:0000256" key="1">
    <source>
        <dbReference type="SAM" id="MobiDB-lite"/>
    </source>
</evidence>
<protein>
    <submittedName>
        <fullName evidence="2">Uncharacterized protein</fullName>
    </submittedName>
</protein>
<evidence type="ECO:0000313" key="3">
    <source>
        <dbReference type="Proteomes" id="UP000489600"/>
    </source>
</evidence>
<dbReference type="Proteomes" id="UP000489600">
    <property type="component" value="Unassembled WGS sequence"/>
</dbReference>
<dbReference type="EMBL" id="CABITT030000002">
    <property type="protein sequence ID" value="VVA94956.1"/>
    <property type="molecule type" value="Genomic_DNA"/>
</dbReference>
<organism evidence="2 3">
    <name type="scientific">Arabis nemorensis</name>
    <dbReference type="NCBI Taxonomy" id="586526"/>
    <lineage>
        <taxon>Eukaryota</taxon>
        <taxon>Viridiplantae</taxon>
        <taxon>Streptophyta</taxon>
        <taxon>Embryophyta</taxon>
        <taxon>Tracheophyta</taxon>
        <taxon>Spermatophyta</taxon>
        <taxon>Magnoliopsida</taxon>
        <taxon>eudicotyledons</taxon>
        <taxon>Gunneridae</taxon>
        <taxon>Pentapetalae</taxon>
        <taxon>rosids</taxon>
        <taxon>malvids</taxon>
        <taxon>Brassicales</taxon>
        <taxon>Brassicaceae</taxon>
        <taxon>Arabideae</taxon>
        <taxon>Arabis</taxon>
    </lineage>
</organism>
<keyword evidence="3" id="KW-1185">Reference proteome</keyword>
<evidence type="ECO:0000313" key="2">
    <source>
        <dbReference type="EMBL" id="VVA94956.1"/>
    </source>
</evidence>
<comment type="caution">
    <text evidence="2">The sequence shown here is derived from an EMBL/GenBank/DDBJ whole genome shotgun (WGS) entry which is preliminary data.</text>
</comment>
<dbReference type="AlphaFoldDB" id="A0A565AZX8"/>
<reference evidence="2" key="1">
    <citation type="submission" date="2019-07" db="EMBL/GenBank/DDBJ databases">
        <authorList>
            <person name="Dittberner H."/>
        </authorList>
    </citation>
    <scope>NUCLEOTIDE SEQUENCE [LARGE SCALE GENOMIC DNA]</scope>
</reference>
<feature type="compositionally biased region" description="Polar residues" evidence="1">
    <location>
        <begin position="1"/>
        <end position="17"/>
    </location>
</feature>